<reference evidence="2" key="1">
    <citation type="submission" date="2021-06" db="EMBL/GenBank/DDBJ databases">
        <authorList>
            <person name="Huq M.A."/>
        </authorList>
    </citation>
    <scope>NUCLEOTIDE SEQUENCE</scope>
    <source>
        <strain evidence="2">MAH-26</strain>
    </source>
</reference>
<dbReference type="Proteomes" id="UP000812270">
    <property type="component" value="Unassembled WGS sequence"/>
</dbReference>
<proteinExistence type="predicted"/>
<feature type="compositionally biased region" description="Polar residues" evidence="1">
    <location>
        <begin position="108"/>
        <end position="117"/>
    </location>
</feature>
<dbReference type="AlphaFoldDB" id="A0A9E2W758"/>
<dbReference type="RefSeq" id="WP_217795228.1">
    <property type="nucleotide sequence ID" value="NZ_JAHSPG010000018.1"/>
</dbReference>
<evidence type="ECO:0000313" key="2">
    <source>
        <dbReference type="EMBL" id="MBV4360648.1"/>
    </source>
</evidence>
<feature type="compositionally biased region" description="Basic and acidic residues" evidence="1">
    <location>
        <begin position="96"/>
        <end position="107"/>
    </location>
</feature>
<keyword evidence="3" id="KW-1185">Reference proteome</keyword>
<feature type="region of interest" description="Disordered" evidence="1">
    <location>
        <begin position="96"/>
        <end position="117"/>
    </location>
</feature>
<name>A0A9E2W758_9BACT</name>
<gene>
    <name evidence="2" type="ORF">KTO63_26015</name>
</gene>
<evidence type="ECO:0000313" key="3">
    <source>
        <dbReference type="Proteomes" id="UP000812270"/>
    </source>
</evidence>
<comment type="caution">
    <text evidence="2">The sequence shown here is derived from an EMBL/GenBank/DDBJ whole genome shotgun (WGS) entry which is preliminary data.</text>
</comment>
<evidence type="ECO:0000256" key="1">
    <source>
        <dbReference type="SAM" id="MobiDB-lite"/>
    </source>
</evidence>
<organism evidence="2 3">
    <name type="scientific">Pinibacter aurantiacus</name>
    <dbReference type="NCBI Taxonomy" id="2851599"/>
    <lineage>
        <taxon>Bacteria</taxon>
        <taxon>Pseudomonadati</taxon>
        <taxon>Bacteroidota</taxon>
        <taxon>Chitinophagia</taxon>
        <taxon>Chitinophagales</taxon>
        <taxon>Chitinophagaceae</taxon>
        <taxon>Pinibacter</taxon>
    </lineage>
</organism>
<protein>
    <submittedName>
        <fullName evidence="2">Uncharacterized protein</fullName>
    </submittedName>
</protein>
<dbReference type="EMBL" id="JAHSPG010000018">
    <property type="protein sequence ID" value="MBV4360648.1"/>
    <property type="molecule type" value="Genomic_DNA"/>
</dbReference>
<sequence>MEQNEVHIVEWPKQEALLQHDFPKPVQLEMMNTEKTPLFVNMNVAIPEGKMVPFCIKLCEPICAESSYRVAINLLGQPFAEIVVKGITRLFNCRDNKDNNVVKDNTGETKPTTDTPS</sequence>
<accession>A0A9E2W758</accession>